<dbReference type="SMART" id="SM00382">
    <property type="entry name" value="AAA"/>
    <property type="match status" value="1"/>
</dbReference>
<feature type="domain" description="ABC transporter" evidence="5">
    <location>
        <begin position="6"/>
        <end position="231"/>
    </location>
</feature>
<evidence type="ECO:0000259" key="5">
    <source>
        <dbReference type="PROSITE" id="PS50893"/>
    </source>
</evidence>
<comment type="similarity">
    <text evidence="1">Belongs to the ABC transporter superfamily.</text>
</comment>
<keyword evidence="4 6" id="KW-0067">ATP-binding</keyword>
<dbReference type="PROSITE" id="PS50893">
    <property type="entry name" value="ABC_TRANSPORTER_2"/>
    <property type="match status" value="1"/>
</dbReference>
<organism evidence="6 7">
    <name type="scientific">Bacillus paramycoides</name>
    <dbReference type="NCBI Taxonomy" id="2026194"/>
    <lineage>
        <taxon>Bacteria</taxon>
        <taxon>Bacillati</taxon>
        <taxon>Bacillota</taxon>
        <taxon>Bacilli</taxon>
        <taxon>Bacillales</taxon>
        <taxon>Bacillaceae</taxon>
        <taxon>Bacillus</taxon>
        <taxon>Bacillus cereus group</taxon>
    </lineage>
</organism>
<dbReference type="InterPro" id="IPR003439">
    <property type="entry name" value="ABC_transporter-like_ATP-bd"/>
</dbReference>
<reference evidence="6 7" key="1">
    <citation type="submission" date="2023-03" db="EMBL/GenBank/DDBJ databases">
        <title>Bacillus Genome Sequencing.</title>
        <authorList>
            <person name="Dunlap C."/>
        </authorList>
    </citation>
    <scope>NUCLEOTIDE SEQUENCE [LARGE SCALE GENOMIC DNA]</scope>
    <source>
        <strain evidence="6 7">B-615</strain>
    </source>
</reference>
<name>A0ABU6N4J1_9BACI</name>
<evidence type="ECO:0000313" key="7">
    <source>
        <dbReference type="Proteomes" id="UP001309448"/>
    </source>
</evidence>
<comment type="caution">
    <text evidence="6">The sequence shown here is derived from an EMBL/GenBank/DDBJ whole genome shotgun (WGS) entry which is preliminary data.</text>
</comment>
<evidence type="ECO:0000313" key="6">
    <source>
        <dbReference type="EMBL" id="MED1569212.1"/>
    </source>
</evidence>
<sequence>MSEIVLELKNISKVFGKQKALDNIHLTIRKGDIYGLIGRNGAGKTTIMKIITDLISPTEGKVFLLSSRPYTKNLERVGAIIESPVAYVNFSAYENLKILCMQKGIHDYSVIEEALQFVNLTDTGKKKFKNFSLGMKQRLGLAMALINNPDFIILDEPINGLDPIAIIEFREILQKINQEKNTTILISSHILTELYLVSNRFGFIHNGKIIEEITKRELDGKCSSTIEIRTKQLNELAAFLEHLGVPFKVLNDNHLQVKEKLIASAELNQQIVQKGILIDEIRLNDENLEEYYTNLIMRVEGLK</sequence>
<evidence type="ECO:0000256" key="1">
    <source>
        <dbReference type="ARBA" id="ARBA00005417"/>
    </source>
</evidence>
<dbReference type="Gene3D" id="3.40.50.300">
    <property type="entry name" value="P-loop containing nucleotide triphosphate hydrolases"/>
    <property type="match status" value="1"/>
</dbReference>
<dbReference type="GO" id="GO:0005524">
    <property type="term" value="F:ATP binding"/>
    <property type="evidence" value="ECO:0007669"/>
    <property type="project" value="UniProtKB-KW"/>
</dbReference>
<keyword evidence="7" id="KW-1185">Reference proteome</keyword>
<dbReference type="Proteomes" id="UP001309448">
    <property type="component" value="Unassembled WGS sequence"/>
</dbReference>
<dbReference type="RefSeq" id="WP_327921942.1">
    <property type="nucleotide sequence ID" value="NZ_JARMDB010000032.1"/>
</dbReference>
<dbReference type="InterPro" id="IPR017871">
    <property type="entry name" value="ABC_transporter-like_CS"/>
</dbReference>
<dbReference type="PANTHER" id="PTHR43335:SF8">
    <property type="entry name" value="ABC TRANSPORTER, ATP-BINDING PROTEIN"/>
    <property type="match status" value="1"/>
</dbReference>
<dbReference type="EMBL" id="JARMDB010000032">
    <property type="protein sequence ID" value="MED1569212.1"/>
    <property type="molecule type" value="Genomic_DNA"/>
</dbReference>
<accession>A0ABU6N4J1</accession>
<dbReference type="Pfam" id="PF00005">
    <property type="entry name" value="ABC_tran"/>
    <property type="match status" value="1"/>
</dbReference>
<evidence type="ECO:0000256" key="4">
    <source>
        <dbReference type="ARBA" id="ARBA00022840"/>
    </source>
</evidence>
<evidence type="ECO:0000256" key="3">
    <source>
        <dbReference type="ARBA" id="ARBA00022741"/>
    </source>
</evidence>
<dbReference type="InterPro" id="IPR003593">
    <property type="entry name" value="AAA+_ATPase"/>
</dbReference>
<dbReference type="PANTHER" id="PTHR43335">
    <property type="entry name" value="ABC TRANSPORTER, ATP-BINDING PROTEIN"/>
    <property type="match status" value="1"/>
</dbReference>
<gene>
    <name evidence="6" type="ORF">P4U88_25830</name>
</gene>
<evidence type="ECO:0000256" key="2">
    <source>
        <dbReference type="ARBA" id="ARBA00022448"/>
    </source>
</evidence>
<keyword evidence="3" id="KW-0547">Nucleotide-binding</keyword>
<dbReference type="InterPro" id="IPR027417">
    <property type="entry name" value="P-loop_NTPase"/>
</dbReference>
<protein>
    <submittedName>
        <fullName evidence="6">ATP-binding cassette domain-containing protein</fullName>
    </submittedName>
</protein>
<dbReference type="SUPFAM" id="SSF52540">
    <property type="entry name" value="P-loop containing nucleoside triphosphate hydrolases"/>
    <property type="match status" value="1"/>
</dbReference>
<proteinExistence type="inferred from homology"/>
<dbReference type="PROSITE" id="PS00211">
    <property type="entry name" value="ABC_TRANSPORTER_1"/>
    <property type="match status" value="1"/>
</dbReference>
<keyword evidence="2" id="KW-0813">Transport</keyword>